<dbReference type="Pfam" id="PF00419">
    <property type="entry name" value="Fimbrial"/>
    <property type="match status" value="1"/>
</dbReference>
<sequence length="191" mass="21217">MKKLIKGGCCSVGFFLLFNLSQSLAATTSCRDDCHIDVLFKGEYLAETCRLTINQASSQETILLPELSTSQFTAQENELGMKPFTIQLTECPEKQSVLLSMHAENAFYDALTGNLKNTRGTGMSENVQVRIRKENGEQLKINQVNTGQTYQYANGKNIETHQFTASYYSVASLPPTPGKLMVRATININYP</sequence>
<evidence type="ECO:0000313" key="4">
    <source>
        <dbReference type="Proteomes" id="UP000242515"/>
    </source>
</evidence>
<dbReference type="OrthoDB" id="7030999at2"/>
<protein>
    <submittedName>
        <fullName evidence="3">Pilin (Type 1 fimbria component protein)</fullName>
    </submittedName>
</protein>
<dbReference type="PANTHER" id="PTHR33420">
    <property type="entry name" value="FIMBRIAL SUBUNIT ELFA-RELATED"/>
    <property type="match status" value="1"/>
</dbReference>
<feature type="chain" id="PRO_5017262062" evidence="1">
    <location>
        <begin position="26"/>
        <end position="191"/>
    </location>
</feature>
<feature type="signal peptide" evidence="1">
    <location>
        <begin position="1"/>
        <end position="25"/>
    </location>
</feature>
<name>A0A1H9IQN2_9GAMM</name>
<keyword evidence="1" id="KW-0732">Signal</keyword>
<dbReference type="PANTHER" id="PTHR33420:SF10">
    <property type="entry name" value="FIMBRIAE MAJOR SUBUNIT"/>
    <property type="match status" value="1"/>
</dbReference>
<dbReference type="SUPFAM" id="SSF49401">
    <property type="entry name" value="Bacterial adhesins"/>
    <property type="match status" value="1"/>
</dbReference>
<dbReference type="PROSITE" id="PS51257">
    <property type="entry name" value="PROKAR_LIPOPROTEIN"/>
    <property type="match status" value="1"/>
</dbReference>
<dbReference type="GO" id="GO:0043709">
    <property type="term" value="P:cell adhesion involved in single-species biofilm formation"/>
    <property type="evidence" value="ECO:0007669"/>
    <property type="project" value="TreeGrafter"/>
</dbReference>
<dbReference type="Proteomes" id="UP000242515">
    <property type="component" value="Unassembled WGS sequence"/>
</dbReference>
<dbReference type="AlphaFoldDB" id="A0A1H9IQN2"/>
<evidence type="ECO:0000256" key="1">
    <source>
        <dbReference type="SAM" id="SignalP"/>
    </source>
</evidence>
<dbReference type="InterPro" id="IPR036937">
    <property type="entry name" value="Adhesion_dom_fimbrial_sf"/>
</dbReference>
<gene>
    <name evidence="3" type="ORF">SAMN05216522_106146</name>
</gene>
<dbReference type="RefSeq" id="WP_092675791.1">
    <property type="nucleotide sequence ID" value="NZ_FOGC01000006.1"/>
</dbReference>
<dbReference type="InterPro" id="IPR050263">
    <property type="entry name" value="Bact_Fimbrial_Adh_Pro"/>
</dbReference>
<dbReference type="Gene3D" id="2.60.40.1090">
    <property type="entry name" value="Fimbrial-type adhesion domain"/>
    <property type="match status" value="1"/>
</dbReference>
<keyword evidence="4" id="KW-1185">Reference proteome</keyword>
<dbReference type="EMBL" id="FOGC01000006">
    <property type="protein sequence ID" value="SEQ76827.1"/>
    <property type="molecule type" value="Genomic_DNA"/>
</dbReference>
<dbReference type="InterPro" id="IPR000259">
    <property type="entry name" value="Adhesion_dom_fimbrial"/>
</dbReference>
<proteinExistence type="predicted"/>
<dbReference type="GO" id="GO:0009289">
    <property type="term" value="C:pilus"/>
    <property type="evidence" value="ECO:0007669"/>
    <property type="project" value="InterPro"/>
</dbReference>
<evidence type="ECO:0000259" key="2">
    <source>
        <dbReference type="Pfam" id="PF00419"/>
    </source>
</evidence>
<organism evidence="3 4">
    <name type="scientific">Rosenbergiella nectarea</name>
    <dbReference type="NCBI Taxonomy" id="988801"/>
    <lineage>
        <taxon>Bacteria</taxon>
        <taxon>Pseudomonadati</taxon>
        <taxon>Pseudomonadota</taxon>
        <taxon>Gammaproteobacteria</taxon>
        <taxon>Enterobacterales</taxon>
        <taxon>Erwiniaceae</taxon>
        <taxon>Rosenbergiella</taxon>
    </lineage>
</organism>
<feature type="domain" description="Fimbrial-type adhesion" evidence="2">
    <location>
        <begin position="40"/>
        <end position="190"/>
    </location>
</feature>
<dbReference type="STRING" id="988801.SAMN05216522_106146"/>
<dbReference type="InterPro" id="IPR008966">
    <property type="entry name" value="Adhesion_dom_sf"/>
</dbReference>
<accession>A0A1H9IQN2</accession>
<evidence type="ECO:0000313" key="3">
    <source>
        <dbReference type="EMBL" id="SEQ76827.1"/>
    </source>
</evidence>
<reference evidence="4" key="1">
    <citation type="submission" date="2016-10" db="EMBL/GenBank/DDBJ databases">
        <authorList>
            <person name="Varghese N."/>
            <person name="Submissions S."/>
        </authorList>
    </citation>
    <scope>NUCLEOTIDE SEQUENCE [LARGE SCALE GENOMIC DNA]</scope>
    <source>
        <strain evidence="4">8N4</strain>
    </source>
</reference>